<keyword evidence="2" id="KW-1185">Reference proteome</keyword>
<reference evidence="1 2" key="2">
    <citation type="journal article" date="2022" name="Mol. Ecol. Resour.">
        <title>The genomes of chicory, endive, great burdock and yacon provide insights into Asteraceae paleo-polyploidization history and plant inulin production.</title>
        <authorList>
            <person name="Fan W."/>
            <person name="Wang S."/>
            <person name="Wang H."/>
            <person name="Wang A."/>
            <person name="Jiang F."/>
            <person name="Liu H."/>
            <person name="Zhao H."/>
            <person name="Xu D."/>
            <person name="Zhang Y."/>
        </authorList>
    </citation>
    <scope>NUCLEOTIDE SEQUENCE [LARGE SCALE GENOMIC DNA]</scope>
    <source>
        <strain evidence="2">cv. Yunnan</strain>
        <tissue evidence="1">Leaves</tissue>
    </source>
</reference>
<reference evidence="2" key="1">
    <citation type="journal article" date="2022" name="Mol. Ecol. Resour.">
        <title>The genomes of chicory, endive, great burdock and yacon provide insights into Asteraceae palaeo-polyploidization history and plant inulin production.</title>
        <authorList>
            <person name="Fan W."/>
            <person name="Wang S."/>
            <person name="Wang H."/>
            <person name="Wang A."/>
            <person name="Jiang F."/>
            <person name="Liu H."/>
            <person name="Zhao H."/>
            <person name="Xu D."/>
            <person name="Zhang Y."/>
        </authorList>
    </citation>
    <scope>NUCLEOTIDE SEQUENCE [LARGE SCALE GENOMIC DNA]</scope>
    <source>
        <strain evidence="2">cv. Yunnan</strain>
    </source>
</reference>
<proteinExistence type="predicted"/>
<comment type="caution">
    <text evidence="1">The sequence shown here is derived from an EMBL/GenBank/DDBJ whole genome shotgun (WGS) entry which is preliminary data.</text>
</comment>
<organism evidence="1 2">
    <name type="scientific">Smallanthus sonchifolius</name>
    <dbReference type="NCBI Taxonomy" id="185202"/>
    <lineage>
        <taxon>Eukaryota</taxon>
        <taxon>Viridiplantae</taxon>
        <taxon>Streptophyta</taxon>
        <taxon>Embryophyta</taxon>
        <taxon>Tracheophyta</taxon>
        <taxon>Spermatophyta</taxon>
        <taxon>Magnoliopsida</taxon>
        <taxon>eudicotyledons</taxon>
        <taxon>Gunneridae</taxon>
        <taxon>Pentapetalae</taxon>
        <taxon>asterids</taxon>
        <taxon>campanulids</taxon>
        <taxon>Asterales</taxon>
        <taxon>Asteraceae</taxon>
        <taxon>Asteroideae</taxon>
        <taxon>Heliantheae alliance</taxon>
        <taxon>Millerieae</taxon>
        <taxon>Smallanthus</taxon>
    </lineage>
</organism>
<protein>
    <submittedName>
        <fullName evidence="1">Uncharacterized protein</fullName>
    </submittedName>
</protein>
<accession>A0ACB9HPW1</accession>
<evidence type="ECO:0000313" key="1">
    <source>
        <dbReference type="EMBL" id="KAI3797511.1"/>
    </source>
</evidence>
<evidence type="ECO:0000313" key="2">
    <source>
        <dbReference type="Proteomes" id="UP001056120"/>
    </source>
</evidence>
<sequence length="82" mass="9209">MNGTCFHLEGECYSTIHDNSGTIMCLRLSWDLVLQKWQISFSVLLSHIHHETTTPPPPPIITTNTSTAAVTPFCHHHPSRQS</sequence>
<name>A0ACB9HPW1_9ASTR</name>
<gene>
    <name evidence="1" type="ORF">L1987_32768</name>
</gene>
<dbReference type="Proteomes" id="UP001056120">
    <property type="component" value="Linkage Group LG11"/>
</dbReference>
<dbReference type="EMBL" id="CM042028">
    <property type="protein sequence ID" value="KAI3797511.1"/>
    <property type="molecule type" value="Genomic_DNA"/>
</dbReference>